<dbReference type="InterPro" id="IPR036890">
    <property type="entry name" value="HATPase_C_sf"/>
</dbReference>
<dbReference type="PROSITE" id="PS50110">
    <property type="entry name" value="RESPONSE_REGULATORY"/>
    <property type="match status" value="2"/>
</dbReference>
<dbReference type="Gene3D" id="3.30.565.10">
    <property type="entry name" value="Histidine kinase-like ATPase, C-terminal domain"/>
    <property type="match status" value="1"/>
</dbReference>
<sequence>MGIDFMTRIQPMTQDAKKRILIVDDIEANLFLLRFMLEKAGYQVCQATNGVEALKCLELSAFDLIISDILMPEMDGYQLCHECKRHPVWKHIPFIVYTATYTAKEDERFSLALGAVRFLLKPATPKVLLNEVKSVLAEWHEGARQVAVCEIDDNAEYLKLYNERLIHKLEDKLIELEGKNRLLSEELELRKKAESKAMLLLQAVEHAGESVMISDRRGVIEYVNPAFTALTGFASEDVVGQMARHLDPESRHGGFNKEILDTIMHGESWYGRINQMKRDGSFYPAMMTVSPVLDQSGIVDAYPHIVSIHSDLSKLVDMENRFYQAQKMDALGTLVGGIAHDFNNMLAGMTCNLYMARQKVKGLPDVEKKIADVEKISFRAADMIRQMLSFARKGDVAMKPLLFSSLVKETLRFLGPILPDNIDFRQHPCKEMLRVVGDATQIHQVLMNLINNARDAVDGVNAPRITVSMESFTADDSWMAAHPYFRCGTYAHVSVADNGCGIKEDQMQHLFEPFFTTKQSGKGTGLGLAMVYGAIKMHRGFVEAENNAEGGATFHIYVPLVQAADEVSAGPVFAEPVMTGQGEKILLVDNQRDIVEPVRELLEMIGYTVQVAIDGREAIELFSGQPSSIDLVIMDLVMPSVGGVEAAQAMRMVDPDAKIIFFTGYDAEVRHDVEGEIVLAKPFTIEALSRLIRSELDH</sequence>
<dbReference type="CDD" id="cd00130">
    <property type="entry name" value="PAS"/>
    <property type="match status" value="1"/>
</dbReference>
<dbReference type="SUPFAM" id="SSF47384">
    <property type="entry name" value="Homodimeric domain of signal transducing histidine kinase"/>
    <property type="match status" value="1"/>
</dbReference>
<evidence type="ECO:0000256" key="1">
    <source>
        <dbReference type="ARBA" id="ARBA00000085"/>
    </source>
</evidence>
<feature type="modified residue" description="4-aspartylphosphate" evidence="4">
    <location>
        <position position="68"/>
    </location>
</feature>
<dbReference type="Gene3D" id="3.40.50.2300">
    <property type="match status" value="2"/>
</dbReference>
<dbReference type="InterPro" id="IPR000014">
    <property type="entry name" value="PAS"/>
</dbReference>
<dbReference type="InterPro" id="IPR035965">
    <property type="entry name" value="PAS-like_dom_sf"/>
</dbReference>
<feature type="domain" description="Response regulatory" evidence="6">
    <location>
        <begin position="19"/>
        <end position="136"/>
    </location>
</feature>
<dbReference type="SUPFAM" id="SSF55785">
    <property type="entry name" value="PYP-like sensor domain (PAS domain)"/>
    <property type="match status" value="1"/>
</dbReference>
<dbReference type="InterPro" id="IPR000700">
    <property type="entry name" value="PAS-assoc_C"/>
</dbReference>
<dbReference type="PROSITE" id="PS50113">
    <property type="entry name" value="PAC"/>
    <property type="match status" value="1"/>
</dbReference>
<feature type="domain" description="Histidine kinase" evidence="5">
    <location>
        <begin position="337"/>
        <end position="562"/>
    </location>
</feature>
<dbReference type="Gene3D" id="1.10.287.130">
    <property type="match status" value="1"/>
</dbReference>
<dbReference type="SUPFAM" id="SSF52172">
    <property type="entry name" value="CheY-like"/>
    <property type="match status" value="2"/>
</dbReference>
<evidence type="ECO:0000259" key="7">
    <source>
        <dbReference type="PROSITE" id="PS50112"/>
    </source>
</evidence>
<feature type="domain" description="Response regulatory" evidence="6">
    <location>
        <begin position="584"/>
        <end position="696"/>
    </location>
</feature>
<dbReference type="InterPro" id="IPR036097">
    <property type="entry name" value="HisK_dim/P_sf"/>
</dbReference>
<dbReference type="EMBL" id="VBRY01000005">
    <property type="protein sequence ID" value="TLS67502.1"/>
    <property type="molecule type" value="Genomic_DNA"/>
</dbReference>
<dbReference type="SMART" id="SM00387">
    <property type="entry name" value="HATPase_c"/>
    <property type="match status" value="1"/>
</dbReference>
<dbReference type="GO" id="GO:0000155">
    <property type="term" value="F:phosphorelay sensor kinase activity"/>
    <property type="evidence" value="ECO:0007669"/>
    <property type="project" value="InterPro"/>
</dbReference>
<keyword evidence="10" id="KW-1185">Reference proteome</keyword>
<comment type="catalytic activity">
    <reaction evidence="1">
        <text>ATP + protein L-histidine = ADP + protein N-phospho-L-histidine.</text>
        <dbReference type="EC" id="2.7.13.3"/>
    </reaction>
</comment>
<evidence type="ECO:0000259" key="8">
    <source>
        <dbReference type="PROSITE" id="PS50113"/>
    </source>
</evidence>
<feature type="domain" description="PAC" evidence="8">
    <location>
        <begin position="267"/>
        <end position="324"/>
    </location>
</feature>
<dbReference type="EC" id="2.7.13.3" evidence="2"/>
<dbReference type="PANTHER" id="PTHR43065:SF42">
    <property type="entry name" value="TWO-COMPONENT SENSOR PPRA"/>
    <property type="match status" value="1"/>
</dbReference>
<dbReference type="InterPro" id="IPR003594">
    <property type="entry name" value="HATPase_dom"/>
</dbReference>
<dbReference type="InterPro" id="IPR003661">
    <property type="entry name" value="HisK_dim/P_dom"/>
</dbReference>
<dbReference type="AlphaFoldDB" id="A0A5R9GTT5"/>
<organism evidence="9 10">
    <name type="scientific">Mariprofundus erugo</name>
    <dbReference type="NCBI Taxonomy" id="2528639"/>
    <lineage>
        <taxon>Bacteria</taxon>
        <taxon>Pseudomonadati</taxon>
        <taxon>Pseudomonadota</taxon>
        <taxon>Candidatius Mariprofundia</taxon>
        <taxon>Mariprofundales</taxon>
        <taxon>Mariprofundaceae</taxon>
        <taxon>Mariprofundus</taxon>
    </lineage>
</organism>
<evidence type="ECO:0000256" key="4">
    <source>
        <dbReference type="PROSITE-ProRule" id="PRU00169"/>
    </source>
</evidence>
<dbReference type="SMART" id="SM00091">
    <property type="entry name" value="PAS"/>
    <property type="match status" value="1"/>
</dbReference>
<dbReference type="InterPro" id="IPR001789">
    <property type="entry name" value="Sig_transdc_resp-reg_receiver"/>
</dbReference>
<dbReference type="Proteomes" id="UP000306585">
    <property type="component" value="Unassembled WGS sequence"/>
</dbReference>
<dbReference type="PANTHER" id="PTHR43065">
    <property type="entry name" value="SENSOR HISTIDINE KINASE"/>
    <property type="match status" value="1"/>
</dbReference>
<dbReference type="Gene3D" id="3.30.450.20">
    <property type="entry name" value="PAS domain"/>
    <property type="match status" value="1"/>
</dbReference>
<evidence type="ECO:0000259" key="5">
    <source>
        <dbReference type="PROSITE" id="PS50109"/>
    </source>
</evidence>
<dbReference type="InterPro" id="IPR011006">
    <property type="entry name" value="CheY-like_superfamily"/>
</dbReference>
<name>A0A5R9GTT5_9PROT</name>
<dbReference type="NCBIfam" id="TIGR00229">
    <property type="entry name" value="sensory_box"/>
    <property type="match status" value="1"/>
</dbReference>
<proteinExistence type="predicted"/>
<dbReference type="PROSITE" id="PS50109">
    <property type="entry name" value="HIS_KIN"/>
    <property type="match status" value="1"/>
</dbReference>
<dbReference type="Pfam" id="PF13426">
    <property type="entry name" value="PAS_9"/>
    <property type="match status" value="1"/>
</dbReference>
<dbReference type="SMART" id="SM00448">
    <property type="entry name" value="REC"/>
    <property type="match status" value="2"/>
</dbReference>
<evidence type="ECO:0000256" key="2">
    <source>
        <dbReference type="ARBA" id="ARBA00012438"/>
    </source>
</evidence>
<feature type="domain" description="PAS" evidence="7">
    <location>
        <begin position="196"/>
        <end position="267"/>
    </location>
</feature>
<evidence type="ECO:0000256" key="3">
    <source>
        <dbReference type="ARBA" id="ARBA00022553"/>
    </source>
</evidence>
<dbReference type="SUPFAM" id="SSF55874">
    <property type="entry name" value="ATPase domain of HSP90 chaperone/DNA topoisomerase II/histidine kinase"/>
    <property type="match status" value="1"/>
</dbReference>
<evidence type="ECO:0000259" key="6">
    <source>
        <dbReference type="PROSITE" id="PS50110"/>
    </source>
</evidence>
<dbReference type="InterPro" id="IPR004358">
    <property type="entry name" value="Sig_transdc_His_kin-like_C"/>
</dbReference>
<dbReference type="PROSITE" id="PS50112">
    <property type="entry name" value="PAS"/>
    <property type="match status" value="1"/>
</dbReference>
<dbReference type="Pfam" id="PF00072">
    <property type="entry name" value="Response_reg"/>
    <property type="match status" value="2"/>
</dbReference>
<dbReference type="InterPro" id="IPR005467">
    <property type="entry name" value="His_kinase_dom"/>
</dbReference>
<gene>
    <name evidence="9" type="ORF">FEF65_06165</name>
</gene>
<protein>
    <recommendedName>
        <fullName evidence="2">histidine kinase</fullName>
        <ecNumber evidence="2">2.7.13.3</ecNumber>
    </recommendedName>
</protein>
<keyword evidence="3 4" id="KW-0597">Phosphoprotein</keyword>
<dbReference type="Pfam" id="PF02518">
    <property type="entry name" value="HATPase_c"/>
    <property type="match status" value="1"/>
</dbReference>
<evidence type="ECO:0000313" key="10">
    <source>
        <dbReference type="Proteomes" id="UP000306585"/>
    </source>
</evidence>
<feature type="modified residue" description="4-aspartylphosphate" evidence="4">
    <location>
        <position position="635"/>
    </location>
</feature>
<reference evidence="9 10" key="1">
    <citation type="journal article" date="2019" name="Appl. Environ. Microbiol.">
        <title>Environmental Evidence and Genomic Insight of Iron-oxidizing Bacteria Preference Towards More Corrosion Resistant Stainless Steel at Higher Salinities.</title>
        <authorList>
            <person name="Garrison C.E."/>
            <person name="Price K.A."/>
            <person name="Field E.K."/>
        </authorList>
    </citation>
    <scope>NUCLEOTIDE SEQUENCE [LARGE SCALE GENOMIC DNA]</scope>
    <source>
        <strain evidence="9 10">P3</strain>
    </source>
</reference>
<comment type="caution">
    <text evidence="9">The sequence shown here is derived from an EMBL/GenBank/DDBJ whole genome shotgun (WGS) entry which is preliminary data.</text>
</comment>
<dbReference type="CDD" id="cd00082">
    <property type="entry name" value="HisKA"/>
    <property type="match status" value="1"/>
</dbReference>
<dbReference type="PRINTS" id="PR00344">
    <property type="entry name" value="BCTRLSENSOR"/>
</dbReference>
<evidence type="ECO:0000313" key="9">
    <source>
        <dbReference type="EMBL" id="TLS67502.1"/>
    </source>
</evidence>
<accession>A0A5R9GTT5</accession>